<evidence type="ECO:0000259" key="1">
    <source>
        <dbReference type="Pfam" id="PF01370"/>
    </source>
</evidence>
<dbReference type="Pfam" id="PF01370">
    <property type="entry name" value="Epimerase"/>
    <property type="match status" value="1"/>
</dbReference>
<evidence type="ECO:0000313" key="2">
    <source>
        <dbReference type="EMBL" id="KKB07674.1"/>
    </source>
</evidence>
<dbReference type="PATRIC" id="fig|429727.3.peg.2750"/>
<dbReference type="STRING" id="429727.VE26_13420"/>
<dbReference type="SUPFAM" id="SSF51735">
    <property type="entry name" value="NAD(P)-binding Rossmann-fold domains"/>
    <property type="match status" value="1"/>
</dbReference>
<dbReference type="Proteomes" id="UP000033649">
    <property type="component" value="Unassembled WGS sequence"/>
</dbReference>
<organism evidence="2 3">
    <name type="scientific">Devosia chinhatensis</name>
    <dbReference type="NCBI Taxonomy" id="429727"/>
    <lineage>
        <taxon>Bacteria</taxon>
        <taxon>Pseudomonadati</taxon>
        <taxon>Pseudomonadota</taxon>
        <taxon>Alphaproteobacteria</taxon>
        <taxon>Hyphomicrobiales</taxon>
        <taxon>Devosiaceae</taxon>
        <taxon>Devosia</taxon>
    </lineage>
</organism>
<sequence>MIAFRDAGWDVTGLGRANRKPVAGTRFVAGNADDVDVVRAATAHADVVVNGLHLRYDLWGDGRAEGQLQTVLDALVGSGKTVLYPGTIYNYRASDRIIPPTLRQSAETERGAIRIRLETMLADAARDDIQAIILRAGDFFGSGTTMGWFGEAILMNHAKGRLYHLGELGLHHAWAYLPDLARAMVRLAEARRTFANFETFHFAGHFVTHGEIMTAIARHVGQKGRIGPFPWWMLRLMGVVNPVLRDLCDMRYLWTHEMALVDPRLDALLGDGFATDLETAVAITVSDIIEARRAA</sequence>
<protein>
    <recommendedName>
        <fullName evidence="1">NAD-dependent epimerase/dehydratase domain-containing protein</fullName>
    </recommendedName>
</protein>
<reference evidence="2 3" key="1">
    <citation type="submission" date="2015-03" db="EMBL/GenBank/DDBJ databases">
        <authorList>
            <person name="Hassan Y."/>
            <person name="Lepp D."/>
            <person name="Li X.-Z."/>
            <person name="Zhou T."/>
        </authorList>
    </citation>
    <scope>NUCLEOTIDE SEQUENCE [LARGE SCALE GENOMIC DNA]</scope>
    <source>
        <strain evidence="2 3">IPL18</strain>
    </source>
</reference>
<dbReference type="EMBL" id="JZEY01000061">
    <property type="protein sequence ID" value="KKB07674.1"/>
    <property type="molecule type" value="Genomic_DNA"/>
</dbReference>
<comment type="caution">
    <text evidence="2">The sequence shown here is derived from an EMBL/GenBank/DDBJ whole genome shotgun (WGS) entry which is preliminary data.</text>
</comment>
<accession>A0A0F5FFK3</accession>
<evidence type="ECO:0000313" key="3">
    <source>
        <dbReference type="Proteomes" id="UP000033649"/>
    </source>
</evidence>
<dbReference type="Gene3D" id="3.40.50.720">
    <property type="entry name" value="NAD(P)-binding Rossmann-like Domain"/>
    <property type="match status" value="1"/>
</dbReference>
<keyword evidence="3" id="KW-1185">Reference proteome</keyword>
<gene>
    <name evidence="2" type="ORF">VE26_13420</name>
</gene>
<dbReference type="InterPro" id="IPR036291">
    <property type="entry name" value="NAD(P)-bd_dom_sf"/>
</dbReference>
<name>A0A0F5FFK3_9HYPH</name>
<feature type="domain" description="NAD-dependent epimerase/dehydratase" evidence="1">
    <location>
        <begin position="4"/>
        <end position="196"/>
    </location>
</feature>
<dbReference type="InterPro" id="IPR001509">
    <property type="entry name" value="Epimerase_deHydtase"/>
</dbReference>
<dbReference type="AlphaFoldDB" id="A0A0F5FFK3"/>
<proteinExistence type="predicted"/>